<accession>A0A840AA67</accession>
<keyword evidence="2" id="KW-0732">Signal</keyword>
<dbReference type="RefSeq" id="WP_184382312.1">
    <property type="nucleotide sequence ID" value="NZ_JACIDJ010000001.1"/>
</dbReference>
<evidence type="ECO:0000313" key="3">
    <source>
        <dbReference type="EMBL" id="MBB3897393.1"/>
    </source>
</evidence>
<dbReference type="PANTHER" id="PTHR42928">
    <property type="entry name" value="TRICARBOXYLATE-BINDING PROTEIN"/>
    <property type="match status" value="1"/>
</dbReference>
<dbReference type="SUPFAM" id="SSF53850">
    <property type="entry name" value="Periplasmic binding protein-like II"/>
    <property type="match status" value="1"/>
</dbReference>
<evidence type="ECO:0000256" key="2">
    <source>
        <dbReference type="SAM" id="SignalP"/>
    </source>
</evidence>
<dbReference type="Proteomes" id="UP000553193">
    <property type="component" value="Unassembled WGS sequence"/>
</dbReference>
<evidence type="ECO:0000256" key="1">
    <source>
        <dbReference type="ARBA" id="ARBA00006987"/>
    </source>
</evidence>
<dbReference type="PANTHER" id="PTHR42928:SF5">
    <property type="entry name" value="BLR1237 PROTEIN"/>
    <property type="match status" value="1"/>
</dbReference>
<feature type="signal peptide" evidence="2">
    <location>
        <begin position="1"/>
        <end position="20"/>
    </location>
</feature>
<keyword evidence="3" id="KW-0675">Receptor</keyword>
<dbReference type="PIRSF" id="PIRSF017082">
    <property type="entry name" value="YflP"/>
    <property type="match status" value="1"/>
</dbReference>
<dbReference type="AlphaFoldDB" id="A0A840AA67"/>
<organism evidence="3 4">
    <name type="scientific">Roseococcus suduntuyensis</name>
    <dbReference type="NCBI Taxonomy" id="455361"/>
    <lineage>
        <taxon>Bacteria</taxon>
        <taxon>Pseudomonadati</taxon>
        <taxon>Pseudomonadota</taxon>
        <taxon>Alphaproteobacteria</taxon>
        <taxon>Acetobacterales</taxon>
        <taxon>Roseomonadaceae</taxon>
        <taxon>Roseococcus</taxon>
    </lineage>
</organism>
<sequence length="316" mass="33146">MLRRGILSLPALLPFAAARAQSFPDRPLRLVVPFPPGGAADFLGRVVGERLSRGVGQPVTIENRSGAGGNIGTAAALAAERDGHTLILNGVPVAVNRFLFARLPFDPDADLVPVAMIALSPNIMVVPNSLPVNSVAEFVALARTRRLNYASIGNGTSLHLAGAQFAIAAGLEMDHVPYRETGAANTDVIAGRVEVMFQTIAAAADLVRSGRMKALAVTSAERAPGFDDVPTLREAGVDLVSVGWFGLFAGRGTPAERVAVLEREALAAVRDEAVATRIRGSGSIPRPMDGAEFRAFIASEVTRLSETVRVAGIRAD</sequence>
<dbReference type="InterPro" id="IPR005064">
    <property type="entry name" value="BUG"/>
</dbReference>
<dbReference type="Gene3D" id="3.40.190.150">
    <property type="entry name" value="Bordetella uptake gene, domain 1"/>
    <property type="match status" value="1"/>
</dbReference>
<name>A0A840AA67_9PROT</name>
<proteinExistence type="inferred from homology"/>
<dbReference type="Gene3D" id="3.40.190.10">
    <property type="entry name" value="Periplasmic binding protein-like II"/>
    <property type="match status" value="1"/>
</dbReference>
<protein>
    <submittedName>
        <fullName evidence="3">Tripartite-type tricarboxylate transporter receptor subunit TctC</fullName>
    </submittedName>
</protein>
<comment type="caution">
    <text evidence="3">The sequence shown here is derived from an EMBL/GenBank/DDBJ whole genome shotgun (WGS) entry which is preliminary data.</text>
</comment>
<gene>
    <name evidence="3" type="ORF">GGQ83_000819</name>
</gene>
<dbReference type="Pfam" id="PF03401">
    <property type="entry name" value="TctC"/>
    <property type="match status" value="1"/>
</dbReference>
<keyword evidence="4" id="KW-1185">Reference proteome</keyword>
<dbReference type="InterPro" id="IPR042100">
    <property type="entry name" value="Bug_dom1"/>
</dbReference>
<feature type="chain" id="PRO_5032833508" evidence="2">
    <location>
        <begin position="21"/>
        <end position="316"/>
    </location>
</feature>
<dbReference type="EMBL" id="JACIDJ010000001">
    <property type="protein sequence ID" value="MBB3897393.1"/>
    <property type="molecule type" value="Genomic_DNA"/>
</dbReference>
<dbReference type="CDD" id="cd07012">
    <property type="entry name" value="PBP2_Bug_TTT"/>
    <property type="match status" value="1"/>
</dbReference>
<reference evidence="3 4" key="1">
    <citation type="submission" date="2020-08" db="EMBL/GenBank/DDBJ databases">
        <title>Genomic Encyclopedia of Type Strains, Phase IV (KMG-IV): sequencing the most valuable type-strain genomes for metagenomic binning, comparative biology and taxonomic classification.</title>
        <authorList>
            <person name="Goeker M."/>
        </authorList>
    </citation>
    <scope>NUCLEOTIDE SEQUENCE [LARGE SCALE GENOMIC DNA]</scope>
    <source>
        <strain evidence="3 4">DSM 19979</strain>
    </source>
</reference>
<evidence type="ECO:0000313" key="4">
    <source>
        <dbReference type="Proteomes" id="UP000553193"/>
    </source>
</evidence>
<comment type="similarity">
    <text evidence="1">Belongs to the UPF0065 (bug) family.</text>
</comment>